<protein>
    <submittedName>
        <fullName evidence="1">Uncharacterized protein</fullName>
    </submittedName>
</protein>
<evidence type="ECO:0000313" key="2">
    <source>
        <dbReference type="Proteomes" id="UP000027120"/>
    </source>
</evidence>
<reference evidence="1 2" key="1">
    <citation type="submission" date="2014-04" db="EMBL/GenBank/DDBJ databases">
        <authorList>
            <consortium name="International Citrus Genome Consortium"/>
            <person name="Gmitter F."/>
            <person name="Chen C."/>
            <person name="Farmerie W."/>
            <person name="Harkins T."/>
            <person name="Desany B."/>
            <person name="Mohiuddin M."/>
            <person name="Kodira C."/>
            <person name="Borodovsky M."/>
            <person name="Lomsadze A."/>
            <person name="Burns P."/>
            <person name="Jenkins J."/>
            <person name="Prochnik S."/>
            <person name="Shu S."/>
            <person name="Chapman J."/>
            <person name="Pitluck S."/>
            <person name="Schmutz J."/>
            <person name="Rokhsar D."/>
        </authorList>
    </citation>
    <scope>NUCLEOTIDE SEQUENCE</scope>
</reference>
<dbReference type="EMBL" id="KK784881">
    <property type="protein sequence ID" value="KDO76628.1"/>
    <property type="molecule type" value="Genomic_DNA"/>
</dbReference>
<dbReference type="EMBL" id="KK784881">
    <property type="protein sequence ID" value="KDO76626.1"/>
    <property type="molecule type" value="Genomic_DNA"/>
</dbReference>
<accession>A0A067GDB1</accession>
<evidence type="ECO:0000313" key="1">
    <source>
        <dbReference type="EMBL" id="KDO76625.1"/>
    </source>
</evidence>
<dbReference type="AlphaFoldDB" id="A0A067GDB1"/>
<dbReference type="EMBL" id="KK784881">
    <property type="protein sequence ID" value="KDO76625.1"/>
    <property type="molecule type" value="Genomic_DNA"/>
</dbReference>
<organism evidence="1 2">
    <name type="scientific">Citrus sinensis</name>
    <name type="common">Sweet orange</name>
    <name type="synonym">Citrus aurantium var. sinensis</name>
    <dbReference type="NCBI Taxonomy" id="2711"/>
    <lineage>
        <taxon>Eukaryota</taxon>
        <taxon>Viridiplantae</taxon>
        <taxon>Streptophyta</taxon>
        <taxon>Embryophyta</taxon>
        <taxon>Tracheophyta</taxon>
        <taxon>Spermatophyta</taxon>
        <taxon>Magnoliopsida</taxon>
        <taxon>eudicotyledons</taxon>
        <taxon>Gunneridae</taxon>
        <taxon>Pentapetalae</taxon>
        <taxon>rosids</taxon>
        <taxon>malvids</taxon>
        <taxon>Sapindales</taxon>
        <taxon>Rutaceae</taxon>
        <taxon>Aurantioideae</taxon>
        <taxon>Citrus</taxon>
    </lineage>
</organism>
<sequence length="19" mass="2081">MAGSWRARGSLVVLAIVFF</sequence>
<name>A0A067GDB1_CITSI</name>
<dbReference type="Proteomes" id="UP000027120">
    <property type="component" value="Unassembled WGS sequence"/>
</dbReference>
<proteinExistence type="predicted"/>
<gene>
    <name evidence="1" type="ORF">CISIN_1g0059552mg</name>
</gene>
<dbReference type="EMBL" id="KK784881">
    <property type="protein sequence ID" value="KDO76627.1"/>
    <property type="molecule type" value="Genomic_DNA"/>
</dbReference>
<keyword evidence="2" id="KW-1185">Reference proteome</keyword>
<feature type="non-terminal residue" evidence="1">
    <location>
        <position position="19"/>
    </location>
</feature>